<dbReference type="AlphaFoldDB" id="A0A9J5ZKB8"/>
<accession>A0A9J5ZKB8</accession>
<keyword evidence="2" id="KW-1185">Reference proteome</keyword>
<evidence type="ECO:0000313" key="1">
    <source>
        <dbReference type="EMBL" id="KAG5612581.1"/>
    </source>
</evidence>
<protein>
    <submittedName>
        <fullName evidence="1">Uncharacterized protein</fullName>
    </submittedName>
</protein>
<sequence length="205" mass="22968">MIKQKRVQMTRAPGRHSTIEGKKLLGPITSTPNPHTIDLTVFNAPYTSTSYQAPPPLPNQSQAPNTNHSQNFMPTYQIPLPVPNNPNVLPSQPAHPSVTFQTPPAYTISEPCPRFARKKKEDVSAVSFSSRPRPQRYFGFGYAIVNSNRFPTSNIYPPFPQAPIPIYYAQQNYQAPPPIYQNQPPTYQNTLLNHQANALVYQNPG</sequence>
<evidence type="ECO:0000313" key="2">
    <source>
        <dbReference type="Proteomes" id="UP000824120"/>
    </source>
</evidence>
<organism evidence="1 2">
    <name type="scientific">Solanum commersonii</name>
    <name type="common">Commerson's wild potato</name>
    <name type="synonym">Commerson's nightshade</name>
    <dbReference type="NCBI Taxonomy" id="4109"/>
    <lineage>
        <taxon>Eukaryota</taxon>
        <taxon>Viridiplantae</taxon>
        <taxon>Streptophyta</taxon>
        <taxon>Embryophyta</taxon>
        <taxon>Tracheophyta</taxon>
        <taxon>Spermatophyta</taxon>
        <taxon>Magnoliopsida</taxon>
        <taxon>eudicotyledons</taxon>
        <taxon>Gunneridae</taxon>
        <taxon>Pentapetalae</taxon>
        <taxon>asterids</taxon>
        <taxon>lamiids</taxon>
        <taxon>Solanales</taxon>
        <taxon>Solanaceae</taxon>
        <taxon>Solanoideae</taxon>
        <taxon>Solaneae</taxon>
        <taxon>Solanum</taxon>
    </lineage>
</organism>
<proteinExistence type="predicted"/>
<comment type="caution">
    <text evidence="1">The sequence shown here is derived from an EMBL/GenBank/DDBJ whole genome shotgun (WGS) entry which is preliminary data.</text>
</comment>
<gene>
    <name evidence="1" type="ORF">H5410_023862</name>
</gene>
<name>A0A9J5ZKB8_SOLCO</name>
<reference evidence="1 2" key="1">
    <citation type="submission" date="2020-09" db="EMBL/GenBank/DDBJ databases">
        <title>De no assembly of potato wild relative species, Solanum commersonii.</title>
        <authorList>
            <person name="Cho K."/>
        </authorList>
    </citation>
    <scope>NUCLEOTIDE SEQUENCE [LARGE SCALE GENOMIC DNA]</scope>
    <source>
        <strain evidence="1">LZ3.2</strain>
        <tissue evidence="1">Leaf</tissue>
    </source>
</reference>
<dbReference type="Proteomes" id="UP000824120">
    <property type="component" value="Chromosome 4"/>
</dbReference>
<dbReference type="EMBL" id="JACXVP010000004">
    <property type="protein sequence ID" value="KAG5612581.1"/>
    <property type="molecule type" value="Genomic_DNA"/>
</dbReference>